<dbReference type="EMBL" id="AP022871">
    <property type="protein sequence ID" value="BCB83458.1"/>
    <property type="molecule type" value="Genomic_DNA"/>
</dbReference>
<keyword evidence="1" id="KW-1133">Transmembrane helix</keyword>
<dbReference type="KEGG" id="psuu:Psuf_007710"/>
<evidence type="ECO:0000259" key="2">
    <source>
        <dbReference type="Pfam" id="PF01048"/>
    </source>
</evidence>
<feature type="transmembrane region" description="Helical" evidence="1">
    <location>
        <begin position="272"/>
        <end position="292"/>
    </location>
</feature>
<dbReference type="PANTHER" id="PTHR46832:SF1">
    <property type="entry name" value="5'-METHYLTHIOADENOSINE_S-ADENOSYLHOMOCYSTEINE NUCLEOSIDASE"/>
    <property type="match status" value="1"/>
</dbReference>
<dbReference type="InterPro" id="IPR035994">
    <property type="entry name" value="Nucleoside_phosphorylase_sf"/>
</dbReference>
<dbReference type="GO" id="GO:0008930">
    <property type="term" value="F:methylthioadenosine nucleosidase activity"/>
    <property type="evidence" value="ECO:0007669"/>
    <property type="project" value="TreeGrafter"/>
</dbReference>
<proteinExistence type="predicted"/>
<name>A0A6F8YBU9_9ACTN</name>
<dbReference type="PANTHER" id="PTHR46832">
    <property type="entry name" value="5'-METHYLTHIOADENOSINE/S-ADENOSYLHOMOCYSTEINE NUCLEOSIDASE"/>
    <property type="match status" value="1"/>
</dbReference>
<evidence type="ECO:0000313" key="3">
    <source>
        <dbReference type="EMBL" id="BCB83458.1"/>
    </source>
</evidence>
<dbReference type="GO" id="GO:0005829">
    <property type="term" value="C:cytosol"/>
    <property type="evidence" value="ECO:0007669"/>
    <property type="project" value="TreeGrafter"/>
</dbReference>
<feature type="transmembrane region" description="Helical" evidence="1">
    <location>
        <begin position="135"/>
        <end position="156"/>
    </location>
</feature>
<keyword evidence="1" id="KW-0812">Transmembrane</keyword>
<evidence type="ECO:0000313" key="4">
    <source>
        <dbReference type="Proteomes" id="UP000503011"/>
    </source>
</evidence>
<dbReference type="Gene3D" id="3.40.50.1580">
    <property type="entry name" value="Nucleoside phosphorylase domain"/>
    <property type="match status" value="1"/>
</dbReference>
<organism evidence="3 4">
    <name type="scientific">Phytohabitans suffuscus</name>
    <dbReference type="NCBI Taxonomy" id="624315"/>
    <lineage>
        <taxon>Bacteria</taxon>
        <taxon>Bacillati</taxon>
        <taxon>Actinomycetota</taxon>
        <taxon>Actinomycetes</taxon>
        <taxon>Micromonosporales</taxon>
        <taxon>Micromonosporaceae</taxon>
    </lineage>
</organism>
<dbReference type="GO" id="GO:0008782">
    <property type="term" value="F:adenosylhomocysteine nucleosidase activity"/>
    <property type="evidence" value="ECO:0007669"/>
    <property type="project" value="TreeGrafter"/>
</dbReference>
<dbReference type="SUPFAM" id="SSF53167">
    <property type="entry name" value="Purine and uridine phosphorylases"/>
    <property type="match status" value="1"/>
</dbReference>
<reference evidence="3 4" key="1">
    <citation type="submission" date="2020-03" db="EMBL/GenBank/DDBJ databases">
        <title>Whole genome shotgun sequence of Phytohabitans suffuscus NBRC 105367.</title>
        <authorList>
            <person name="Komaki H."/>
            <person name="Tamura T."/>
        </authorList>
    </citation>
    <scope>NUCLEOTIDE SEQUENCE [LARGE SCALE GENOMIC DNA]</scope>
    <source>
        <strain evidence="3 4">NBRC 105367</strain>
    </source>
</reference>
<dbReference type="Proteomes" id="UP000503011">
    <property type="component" value="Chromosome"/>
</dbReference>
<gene>
    <name evidence="3" type="ORF">Psuf_007710</name>
</gene>
<dbReference type="AlphaFoldDB" id="A0A6F8YBU9"/>
<keyword evidence="4" id="KW-1185">Reference proteome</keyword>
<dbReference type="Pfam" id="PF01048">
    <property type="entry name" value="PNP_UDP_1"/>
    <property type="match status" value="1"/>
</dbReference>
<dbReference type="GO" id="GO:0019284">
    <property type="term" value="P:L-methionine salvage from S-adenosylmethionine"/>
    <property type="evidence" value="ECO:0007669"/>
    <property type="project" value="TreeGrafter"/>
</dbReference>
<accession>A0A6F8YBU9</accession>
<feature type="transmembrane region" description="Helical" evidence="1">
    <location>
        <begin position="339"/>
        <end position="359"/>
    </location>
</feature>
<keyword evidence="1" id="KW-0472">Membrane</keyword>
<evidence type="ECO:0000256" key="1">
    <source>
        <dbReference type="SAM" id="Phobius"/>
    </source>
</evidence>
<dbReference type="InterPro" id="IPR000845">
    <property type="entry name" value="Nucleoside_phosphorylase_d"/>
</dbReference>
<feature type="domain" description="Nucleoside phosphorylase" evidence="2">
    <location>
        <begin position="418"/>
        <end position="623"/>
    </location>
</feature>
<sequence>MSVVSASPAPHDPSPPLDLHACREAARSVRASPYRRQVYDAVRPHETSIHRSRLPLGPLLYAAARDGRLVWHAADEFALLEPPIARTRDWTGSDAGRTWLARLDRSWEHVMFAGPPFLLMALALPIAFIPAVGRMALLLIPIAMAWLVAQLAVGLLRLVFHHRAAPDDGARGLHWTVTLCHVADPAHLDRLLRAALNRSKDLADAHIRADVADGTHVVMCLERGITTAAARAAAARVSSVVQADPVPTGVLVVRDGGHFQPPDPEAQRPLSFIPRLLTAVALMIVVEAGFVADRERSACRAAGDCAGRPATWLDAGSWLLGRMVFQDRGLVAATGSAQWLGFLMPVVGIVVVLCLVVAGRRHARYLRKRRELRYRHLRTAFADSVRVLVLVVLDIERDAVIQAVAQAGGPDAEPDTAGGHAIFRLGRLGKIEVILAQSTQGTVTPAAMMPTANRLIEKLRPDYVVLTGICFGLWSRELDGGDQDLGDVVVSEYVHNVDHRRVTSVDGVEQILWRGERVQATRALLSAFRAATQGWVGPRVHVGAVLSANVLSDSTAFRAGLRRAFPEASAGEMELTGLYAAAANHGCGWIMAKGISDWGAGGLTDDTRRTAAGAAAAFVVHALTYGTLPPPDRDR</sequence>
<protein>
    <recommendedName>
        <fullName evidence="2">Nucleoside phosphorylase domain-containing protein</fullName>
    </recommendedName>
</protein>
<reference evidence="3 4" key="2">
    <citation type="submission" date="2020-03" db="EMBL/GenBank/DDBJ databases">
        <authorList>
            <person name="Ichikawa N."/>
            <person name="Kimura A."/>
            <person name="Kitahashi Y."/>
            <person name="Uohara A."/>
        </authorList>
    </citation>
    <scope>NUCLEOTIDE SEQUENCE [LARGE SCALE GENOMIC DNA]</scope>
    <source>
        <strain evidence="3 4">NBRC 105367</strain>
    </source>
</reference>
<feature type="transmembrane region" description="Helical" evidence="1">
    <location>
        <begin position="110"/>
        <end position="129"/>
    </location>
</feature>
<dbReference type="GO" id="GO:0009116">
    <property type="term" value="P:nucleoside metabolic process"/>
    <property type="evidence" value="ECO:0007669"/>
    <property type="project" value="InterPro"/>
</dbReference>